<feature type="compositionally biased region" description="Low complexity" evidence="3">
    <location>
        <begin position="648"/>
        <end position="670"/>
    </location>
</feature>
<dbReference type="PANTHER" id="PTHR36100">
    <property type="entry name" value="BUD SITE SELECTION PROTEIN 4"/>
    <property type="match status" value="1"/>
</dbReference>
<feature type="region of interest" description="Disordered" evidence="3">
    <location>
        <begin position="577"/>
        <end position="602"/>
    </location>
</feature>
<feature type="region of interest" description="Disordered" evidence="3">
    <location>
        <begin position="55"/>
        <end position="102"/>
    </location>
</feature>
<keyword evidence="2" id="KW-0131">Cell cycle</keyword>
<feature type="region of interest" description="Disordered" evidence="3">
    <location>
        <begin position="832"/>
        <end position="859"/>
    </location>
</feature>
<evidence type="ECO:0000256" key="3">
    <source>
        <dbReference type="SAM" id="MobiDB-lite"/>
    </source>
</evidence>
<dbReference type="SUPFAM" id="SSF50729">
    <property type="entry name" value="PH domain-like"/>
    <property type="match status" value="1"/>
</dbReference>
<reference evidence="5" key="1">
    <citation type="submission" date="2021-03" db="EMBL/GenBank/DDBJ databases">
        <authorList>
            <person name="Palmer J.M."/>
        </authorList>
    </citation>
    <scope>NUCLEOTIDE SEQUENCE</scope>
    <source>
        <strain evidence="5">ARV_011</strain>
    </source>
</reference>
<accession>A0A9P7VDA5</accession>
<dbReference type="Pfam" id="PF00169">
    <property type="entry name" value="PH"/>
    <property type="match status" value="1"/>
</dbReference>
<dbReference type="EMBL" id="JAHMUF010000003">
    <property type="protein sequence ID" value="KAG7195398.1"/>
    <property type="molecule type" value="Genomic_DNA"/>
</dbReference>
<dbReference type="InterPro" id="IPR001849">
    <property type="entry name" value="PH_domain"/>
</dbReference>
<dbReference type="InterPro" id="IPR011993">
    <property type="entry name" value="PH-like_dom_sf"/>
</dbReference>
<dbReference type="PROSITE" id="PS50003">
    <property type="entry name" value="PH_DOMAIN"/>
    <property type="match status" value="1"/>
</dbReference>
<gene>
    <name evidence="5" type="primary">BUD4</name>
    <name evidence="5" type="ORF">KQ657_003156</name>
</gene>
<sequence length="1576" mass="176442">MVKSVDLLLKEMNHDPNEYNALLNETMSLTSSPTKPLNFLNKDHTQELISSILSLSKENNSSSDTYTSDTEGATQQGDTLKKSTTTATENSSNIINPPSILKKSTMNSPKKVLFTDNTPEVHLYPQEISASEEDEDKSISFDSNGITHEWNDLQAPQDTSPSNPSLLQYSASAAATEILKDTGGVVVDDEDGNEVLELTKSQLTKHSSHSDLTLTEKMSYFLDNRNENHDDEDLDVHLGKLEGAFDNKTHHNILSLSKDIQTHRSPVQESMLDSLAKIGNEESELRSSGSSQSSLASLAQSNRQLISQSLGNSVQGIQMKNGVKGVTDDFIDQLAPQTDSHKVQDESIQLPLSKVVPPTSPRIAILSTETSSNDEFHDSFDQSYVQTEQSIMNLLNASAKNTPISSSVPKFGEQSNGQLKYETPSLLDLPLPDIDEPSMIEANGLHTQTESHHAPKPSPLQLKLNTQQHGHIIKTEPLDGGEYIIKKEPTDGSLVSYIDQTDGTSFDGSENGAKVESVSGYGRHSDSRDVKLVKTPPLSPGNPSPSNNNDSVNDSSVADESSLKFSIRFQMDSDWKLESSHDGDKEDNTEFTNNNFSQARAINTEENLLDDIQTGSRNEIDSNSNSNNDNNEKQEVRKEISSLEPPFSTNKNNTNNNDNNNDNNISISDNTNDENSNDLQINALANSSNVAPPEDFTLPDIEPNLHTSFDEISKSLQADYYEESLSAEYDLANKKTDFRDIWHSQRQKNKREGAVKKPLTSIPVSQSTYFSSVHSSLPTPLKSNRKIFKEINVTTRRVVSPGFEDLQVSGFLPELSEDSGFASKFQFNSSEAAAATPEVTTTEEVKRPSQPKNPRIKIHSIPTVNTSNILDNVDDNPNVVEPPLPQRSGSRGNFKVNYASAPQEHRIESKASLLQQSANKKPSRFRVPTFEIKRTKSALSPIDKYNNDIFSDVLGKRSSSIHDKPTIMGNGMKTLPSMDREDVKRILSTKRLISQDEYKEMKLNHMEKDTIITMQNGKKFDELQQHASIYNMSSEDDRGEADTLPTHIASELLKTPTELQEKDGFFGIEHDAFTSVDNNPLLTLVPPRPKRTAIKINLSPTKNYEGERFPEFSVEEPEPEKEVSDPIFNGNEIVHSKIRTKRLSSYNRTPPLDLNEFEHKDDINQQRQISTVSVPTIESKDTTHSVVNHNVTSPRLTTIAQEYRKNNGVQPQTSTVSESSSQEEEESGRLFFKVIGMKGIQLPDIGDHNGNVSVTLDNGVHCIKTPQYGLQSNSVLIGKEFELVVGRSLQFILTLKMSYHQPKDKLVEVKETKKVKSKNRFSRVFGKKDLITETKVVTKKIKDSWQDTFAQDGSFARCYVDLSQYEHKISGKALSFDLTCFNEWATYDVNGTKTKKKPYKIGQLEVKMLFIPKTHKNEPMPASIGHAYRSIEKLQQEAQIELDGYMNQEGGDCEVWKRRFFKLRGSSLIAHSEISHKSRSKINLSKVVDVVYMDKENTASTTTTGKKNVRNFTDGLFFENAFQIKFANGEVITFGATNELEKHSWVKAIEKIIYDNQFRRLPWVRLMLERNLPDMF</sequence>
<comment type="caution">
    <text evidence="5">The sequence shown here is derived from an EMBL/GenBank/DDBJ whole genome shotgun (WGS) entry which is preliminary data.</text>
</comment>
<feature type="compositionally biased region" description="Basic and acidic residues" evidence="3">
    <location>
        <begin position="577"/>
        <end position="588"/>
    </location>
</feature>
<evidence type="ECO:0000256" key="1">
    <source>
        <dbReference type="ARBA" id="ARBA00022618"/>
    </source>
</evidence>
<feature type="compositionally biased region" description="Low complexity" evidence="3">
    <location>
        <begin position="832"/>
        <end position="842"/>
    </location>
</feature>
<dbReference type="OrthoDB" id="2123378at2759"/>
<feature type="compositionally biased region" description="Low complexity" evidence="3">
    <location>
        <begin position="544"/>
        <end position="559"/>
    </location>
</feature>
<dbReference type="GO" id="GO:0005525">
    <property type="term" value="F:GTP binding"/>
    <property type="evidence" value="ECO:0007669"/>
    <property type="project" value="TreeGrafter"/>
</dbReference>
<dbReference type="GeneID" id="66116530"/>
<feature type="region of interest" description="Disordered" evidence="3">
    <location>
        <begin position="615"/>
        <end position="677"/>
    </location>
</feature>
<proteinExistence type="predicted"/>
<feature type="compositionally biased region" description="Basic and acidic residues" evidence="3">
    <location>
        <begin position="630"/>
        <end position="641"/>
    </location>
</feature>
<name>A0A9P7VDA5_9ASCO</name>
<feature type="region of interest" description="Disordered" evidence="3">
    <location>
        <begin position="1203"/>
        <end position="1224"/>
    </location>
</feature>
<dbReference type="RefSeq" id="XP_043050943.1">
    <property type="nucleotide sequence ID" value="XM_043193891.1"/>
</dbReference>
<feature type="compositionally biased region" description="Polar residues" evidence="3">
    <location>
        <begin position="590"/>
        <end position="602"/>
    </location>
</feature>
<dbReference type="InterPro" id="IPR052007">
    <property type="entry name" value="Bud4"/>
</dbReference>
<dbReference type="GO" id="GO:0000142">
    <property type="term" value="C:cellular bud neck contractile ring"/>
    <property type="evidence" value="ECO:0007669"/>
    <property type="project" value="TreeGrafter"/>
</dbReference>
<dbReference type="Gene3D" id="2.30.29.30">
    <property type="entry name" value="Pleckstrin-homology domain (PH domain)/Phosphotyrosine-binding domain (PTB)"/>
    <property type="match status" value="1"/>
</dbReference>
<feature type="compositionally biased region" description="Polar residues" evidence="3">
    <location>
        <begin position="71"/>
        <end position="102"/>
    </location>
</feature>
<protein>
    <submittedName>
        <fullName evidence="5">Bud site selection protein bud4</fullName>
    </submittedName>
</protein>
<dbReference type="SMART" id="SM00233">
    <property type="entry name" value="PH"/>
    <property type="match status" value="1"/>
</dbReference>
<dbReference type="Proteomes" id="UP000790833">
    <property type="component" value="Unassembled WGS sequence"/>
</dbReference>
<dbReference type="GO" id="GO:0007120">
    <property type="term" value="P:axial cellular bud site selection"/>
    <property type="evidence" value="ECO:0007669"/>
    <property type="project" value="TreeGrafter"/>
</dbReference>
<dbReference type="CDD" id="cd13278">
    <property type="entry name" value="PH_Bud4"/>
    <property type="match status" value="1"/>
</dbReference>
<evidence type="ECO:0000313" key="6">
    <source>
        <dbReference type="Proteomes" id="UP000790833"/>
    </source>
</evidence>
<feature type="region of interest" description="Disordered" evidence="3">
    <location>
        <begin position="494"/>
        <end position="559"/>
    </location>
</feature>
<keyword evidence="6" id="KW-1185">Reference proteome</keyword>
<feature type="compositionally biased region" description="Polar residues" evidence="3">
    <location>
        <begin position="498"/>
        <end position="508"/>
    </location>
</feature>
<organism evidence="5 6">
    <name type="scientific">Scheffersomyces spartinae</name>
    <dbReference type="NCBI Taxonomy" id="45513"/>
    <lineage>
        <taxon>Eukaryota</taxon>
        <taxon>Fungi</taxon>
        <taxon>Dikarya</taxon>
        <taxon>Ascomycota</taxon>
        <taxon>Saccharomycotina</taxon>
        <taxon>Pichiomycetes</taxon>
        <taxon>Debaryomycetaceae</taxon>
        <taxon>Scheffersomyces</taxon>
    </lineage>
</organism>
<feature type="domain" description="PH" evidence="4">
    <location>
        <begin position="1439"/>
        <end position="1554"/>
    </location>
</feature>
<evidence type="ECO:0000256" key="2">
    <source>
        <dbReference type="ARBA" id="ARBA00023306"/>
    </source>
</evidence>
<evidence type="ECO:0000313" key="5">
    <source>
        <dbReference type="EMBL" id="KAG7195398.1"/>
    </source>
</evidence>
<dbReference type="GO" id="GO:0097271">
    <property type="term" value="P:protein localization to bud neck"/>
    <property type="evidence" value="ECO:0007669"/>
    <property type="project" value="TreeGrafter"/>
</dbReference>
<keyword evidence="1" id="KW-0132">Cell division</keyword>
<dbReference type="PANTHER" id="PTHR36100:SF1">
    <property type="entry name" value="BUD SITE SELECTION PROTEIN 4"/>
    <property type="match status" value="1"/>
</dbReference>
<feature type="compositionally biased region" description="Basic and acidic residues" evidence="3">
    <location>
        <begin position="523"/>
        <end position="532"/>
    </location>
</feature>
<evidence type="ECO:0000259" key="4">
    <source>
        <dbReference type="PROSITE" id="PS50003"/>
    </source>
</evidence>
<feature type="compositionally biased region" description="Low complexity" evidence="3">
    <location>
        <begin position="55"/>
        <end position="70"/>
    </location>
</feature>
<feature type="compositionally biased region" description="Polar residues" evidence="3">
    <location>
        <begin position="1207"/>
        <end position="1216"/>
    </location>
</feature>